<evidence type="ECO:0000256" key="1">
    <source>
        <dbReference type="SAM" id="MobiDB-lite"/>
    </source>
</evidence>
<reference evidence="2 3" key="1">
    <citation type="submission" date="2019-09" db="EMBL/GenBank/DDBJ databases">
        <title>Complete Genome Sequence of Janibacter melonis M714 with both human health impact and industrial applications.</title>
        <authorList>
            <person name="Jin M."/>
            <person name="Zhao Q.R."/>
        </authorList>
    </citation>
    <scope>NUCLEOTIDE SEQUENCE [LARGE SCALE GENOMIC DNA]</scope>
    <source>
        <strain evidence="2 3">M714</strain>
    </source>
</reference>
<evidence type="ECO:0000313" key="2">
    <source>
        <dbReference type="EMBL" id="QGX08236.1"/>
    </source>
</evidence>
<organism evidence="2 3">
    <name type="scientific">Janibacter melonis</name>
    <dbReference type="NCBI Taxonomy" id="262209"/>
    <lineage>
        <taxon>Bacteria</taxon>
        <taxon>Bacillati</taxon>
        <taxon>Actinomycetota</taxon>
        <taxon>Actinomycetes</taxon>
        <taxon>Micrococcales</taxon>
        <taxon>Intrasporangiaceae</taxon>
        <taxon>Janibacter</taxon>
    </lineage>
</organism>
<dbReference type="KEGG" id="jme:EEW87_16320"/>
<dbReference type="EMBL" id="CP044548">
    <property type="protein sequence ID" value="QGX08236.1"/>
    <property type="molecule type" value="Genomic_DNA"/>
</dbReference>
<proteinExistence type="predicted"/>
<name>A0A650GDF5_9MICO</name>
<dbReference type="AlphaFoldDB" id="A0A650GDF5"/>
<evidence type="ECO:0000313" key="3">
    <source>
        <dbReference type="Proteomes" id="UP000271708"/>
    </source>
</evidence>
<accession>A0A650GDF5</accession>
<protein>
    <submittedName>
        <fullName evidence="2">Uncharacterized protein</fullName>
    </submittedName>
</protein>
<dbReference type="RefSeq" id="WP_123091079.1">
    <property type="nucleotide sequence ID" value="NZ_CP044548.2"/>
</dbReference>
<gene>
    <name evidence="2" type="ORF">EEW87_16320</name>
</gene>
<sequence>MDFDAIHRTALESPEVMALIRAGHESAAWQLLEARTGADLTLIISVVKLISVMPDSAPPQSSAPQAGQYASPFANPWPAAPPPHPPAPAAGQYPQQQHHGYAAPAPAEQPPDRVRLDKNPPPPGSAWLGKWKGRKFKTKKQVLNAVCQHCGCSYQIDGRALNRLLNERGALSTFLRGADAVSMIGSSGNRYSNRAGKQARLNRAEADFDESFGSASEAWAAVLCPSCESDQVLVEAP</sequence>
<feature type="compositionally biased region" description="Low complexity" evidence="1">
    <location>
        <begin position="89"/>
        <end position="103"/>
    </location>
</feature>
<feature type="compositionally biased region" description="Low complexity" evidence="1">
    <location>
        <begin position="58"/>
        <end position="72"/>
    </location>
</feature>
<dbReference type="Proteomes" id="UP000271708">
    <property type="component" value="Chromosome"/>
</dbReference>
<feature type="region of interest" description="Disordered" evidence="1">
    <location>
        <begin position="56"/>
        <end position="129"/>
    </location>
</feature>
<dbReference type="GeneID" id="59160341"/>
<feature type="compositionally biased region" description="Pro residues" evidence="1">
    <location>
        <begin position="78"/>
        <end position="88"/>
    </location>
</feature>